<accession>A0A8J4ST14</accession>
<feature type="non-terminal residue" evidence="1">
    <location>
        <position position="1"/>
    </location>
</feature>
<protein>
    <submittedName>
        <fullName evidence="1">Uncharacterized protein</fullName>
    </submittedName>
</protein>
<dbReference type="OrthoDB" id="10063766at2759"/>
<name>A0A8J4ST14_9TREM</name>
<keyword evidence="2" id="KW-1185">Reference proteome</keyword>
<dbReference type="EMBL" id="LUCH01011269">
    <property type="protein sequence ID" value="KAF5395615.1"/>
    <property type="molecule type" value="Genomic_DNA"/>
</dbReference>
<sequence length="123" mass="14549">HLENGTIIWSPHFQKDRLLLETVQRRAAKAVRSLKTRPYEERLKSLDMYFLEYRRLTGDLVLIFLIMISPDHPCRLMPNRRSSVTLRGHPIKIDVQHSRLKCGQLFLIARLQSLECFTRPCFC</sequence>
<evidence type="ECO:0000313" key="1">
    <source>
        <dbReference type="EMBL" id="KAF5395615.1"/>
    </source>
</evidence>
<comment type="caution">
    <text evidence="1">The sequence shown here is derived from an EMBL/GenBank/DDBJ whole genome shotgun (WGS) entry which is preliminary data.</text>
</comment>
<evidence type="ECO:0000313" key="2">
    <source>
        <dbReference type="Proteomes" id="UP000748531"/>
    </source>
</evidence>
<gene>
    <name evidence="1" type="ORF">PHET_11871</name>
</gene>
<reference evidence="1" key="1">
    <citation type="submission" date="2019-05" db="EMBL/GenBank/DDBJ databases">
        <title>Annotation for the trematode Paragonimus heterotremus.</title>
        <authorList>
            <person name="Choi Y.-J."/>
        </authorList>
    </citation>
    <scope>NUCLEOTIDE SEQUENCE</scope>
    <source>
        <strain evidence="1">LC</strain>
    </source>
</reference>
<dbReference type="AlphaFoldDB" id="A0A8J4ST14"/>
<organism evidence="1 2">
    <name type="scientific">Paragonimus heterotremus</name>
    <dbReference type="NCBI Taxonomy" id="100268"/>
    <lineage>
        <taxon>Eukaryota</taxon>
        <taxon>Metazoa</taxon>
        <taxon>Spiralia</taxon>
        <taxon>Lophotrochozoa</taxon>
        <taxon>Platyhelminthes</taxon>
        <taxon>Trematoda</taxon>
        <taxon>Digenea</taxon>
        <taxon>Plagiorchiida</taxon>
        <taxon>Troglotremata</taxon>
        <taxon>Troglotrematidae</taxon>
        <taxon>Paragonimus</taxon>
    </lineage>
</organism>
<proteinExistence type="predicted"/>
<dbReference type="Proteomes" id="UP000748531">
    <property type="component" value="Unassembled WGS sequence"/>
</dbReference>